<accession>A0A0B1SMM8</accession>
<reference evidence="1 2" key="1">
    <citation type="submission" date="2014-03" db="EMBL/GenBank/DDBJ databases">
        <title>Draft genome of the hookworm Oesophagostomum dentatum.</title>
        <authorList>
            <person name="Mitreva M."/>
        </authorList>
    </citation>
    <scope>NUCLEOTIDE SEQUENCE [LARGE SCALE GENOMIC DNA]</scope>
    <source>
        <strain evidence="1 2">OD-Hann</strain>
    </source>
</reference>
<proteinExistence type="predicted"/>
<dbReference type="OrthoDB" id="5866170at2759"/>
<dbReference type="EMBL" id="KN561337">
    <property type="protein sequence ID" value="KHJ86164.1"/>
    <property type="molecule type" value="Genomic_DNA"/>
</dbReference>
<gene>
    <name evidence="1" type="ORF">OESDEN_14094</name>
</gene>
<dbReference type="Proteomes" id="UP000053660">
    <property type="component" value="Unassembled WGS sequence"/>
</dbReference>
<evidence type="ECO:0000313" key="1">
    <source>
        <dbReference type="EMBL" id="KHJ86164.1"/>
    </source>
</evidence>
<name>A0A0B1SMM8_OESDE</name>
<organism evidence="1 2">
    <name type="scientific">Oesophagostomum dentatum</name>
    <name type="common">Nodular worm</name>
    <dbReference type="NCBI Taxonomy" id="61180"/>
    <lineage>
        <taxon>Eukaryota</taxon>
        <taxon>Metazoa</taxon>
        <taxon>Ecdysozoa</taxon>
        <taxon>Nematoda</taxon>
        <taxon>Chromadorea</taxon>
        <taxon>Rhabditida</taxon>
        <taxon>Rhabditina</taxon>
        <taxon>Rhabditomorpha</taxon>
        <taxon>Strongyloidea</taxon>
        <taxon>Strongylidae</taxon>
        <taxon>Oesophagostomum</taxon>
    </lineage>
</organism>
<feature type="non-terminal residue" evidence="1">
    <location>
        <position position="82"/>
    </location>
</feature>
<dbReference type="AlphaFoldDB" id="A0A0B1SMM8"/>
<sequence length="82" mass="9555">MNMNLREFLCNSRLVNASIPLCDRMKSVAKAKVLGVPWDFANDTIRLKLKIASFRDLWSKSYNWDDPLDQEDAAKWSDLLHQ</sequence>
<keyword evidence="2" id="KW-1185">Reference proteome</keyword>
<evidence type="ECO:0000313" key="2">
    <source>
        <dbReference type="Proteomes" id="UP000053660"/>
    </source>
</evidence>
<protein>
    <submittedName>
        <fullName evidence="1">Uncharacterized protein</fullName>
    </submittedName>
</protein>